<dbReference type="InterPro" id="IPR022791">
    <property type="entry name" value="L-PG_synthase/AglD"/>
</dbReference>
<keyword evidence="3 6" id="KW-0812">Transmembrane</keyword>
<dbReference type="GO" id="GO:0006629">
    <property type="term" value="P:lipid metabolic process"/>
    <property type="evidence" value="ECO:0007669"/>
    <property type="project" value="UniProtKB-KW"/>
</dbReference>
<keyword evidence="4 6" id="KW-1133">Transmembrane helix</keyword>
<evidence type="ECO:0000256" key="6">
    <source>
        <dbReference type="RuleBase" id="RU363042"/>
    </source>
</evidence>
<sequence length="242" mass="28079">MDAILEKKNLYILGLAIGISLISIVLVLKFVTIPPFLLIFFGRYLELGSFLMRLAIFVIFFLIGLLILLFYIILRPDFIIRIVEKLGDISFAKRYIKKTYFERAKEEILLYHKNFRNLFASFSGYRVFIWQFLYAVIYWMLFYSIAPLLLMAMKIPFDFLAVVGRQIIFYDVLAYSFIPSGSGTVELGFAAIFSNILPTSYVGVFIGMWRFFTYYVYLGLSALGFFAAVRDAKKEIVNQITN</sequence>
<name>A0A117KWE2_9THEO</name>
<evidence type="ECO:0000256" key="1">
    <source>
        <dbReference type="ARBA" id="ARBA00004651"/>
    </source>
</evidence>
<accession>A0A117KWE2</accession>
<dbReference type="GO" id="GO:0046677">
    <property type="term" value="P:response to antibiotic"/>
    <property type="evidence" value="ECO:0007669"/>
    <property type="project" value="UniProtKB-KW"/>
</dbReference>
<proteinExistence type="inferred from homology"/>
<evidence type="ECO:0000256" key="5">
    <source>
        <dbReference type="ARBA" id="ARBA00023136"/>
    </source>
</evidence>
<dbReference type="RefSeq" id="WP_278428754.1">
    <property type="nucleotide sequence ID" value="NZ_DOLB01000050.1"/>
</dbReference>
<protein>
    <recommendedName>
        <fullName evidence="6">Phosphatidylglycerol lysyltransferase</fullName>
        <ecNumber evidence="6">2.3.2.3</ecNumber>
    </recommendedName>
    <alternativeName>
        <fullName evidence="6">Lysylphosphatidylglycerol synthase</fullName>
    </alternativeName>
</protein>
<dbReference type="GO" id="GO:0050071">
    <property type="term" value="F:phosphatidylglycerol lysyltransferase activity"/>
    <property type="evidence" value="ECO:0007669"/>
    <property type="project" value="UniProtKB-EC"/>
</dbReference>
<gene>
    <name evidence="6" type="primary">mprF</name>
    <name evidence="7" type="ORF">DEA61_02855</name>
</gene>
<reference evidence="7 8" key="1">
    <citation type="journal article" date="2018" name="Nat. Biotechnol.">
        <title>A standardized bacterial taxonomy based on genome phylogeny substantially revises the tree of life.</title>
        <authorList>
            <person name="Parks D.H."/>
            <person name="Chuvochina M."/>
            <person name="Waite D.W."/>
            <person name="Rinke C."/>
            <person name="Skarshewski A."/>
            <person name="Chaumeil P.A."/>
            <person name="Hugenholtz P."/>
        </authorList>
    </citation>
    <scope>NUCLEOTIDE SEQUENCE [LARGE SCALE GENOMIC DNA]</scope>
    <source>
        <strain evidence="7">UBA12544</strain>
    </source>
</reference>
<dbReference type="Proteomes" id="UP000264445">
    <property type="component" value="Unassembled WGS sequence"/>
</dbReference>
<evidence type="ECO:0000313" key="8">
    <source>
        <dbReference type="Proteomes" id="UP000264445"/>
    </source>
</evidence>
<dbReference type="GO" id="GO:0005886">
    <property type="term" value="C:plasma membrane"/>
    <property type="evidence" value="ECO:0007669"/>
    <property type="project" value="UniProtKB-SubCell"/>
</dbReference>
<comment type="catalytic activity">
    <reaction evidence="6">
        <text>L-lysyl-tRNA(Lys) + a 1,2-diacyl-sn-glycero-3-phospho-(1'-sn-glycerol) = a 1,2-diacyl-sn-glycero-3-phospho-1'-(3'-O-L-lysyl)-sn-glycerol + tRNA(Lys)</text>
        <dbReference type="Rhea" id="RHEA:10668"/>
        <dbReference type="Rhea" id="RHEA-COMP:9696"/>
        <dbReference type="Rhea" id="RHEA-COMP:9697"/>
        <dbReference type="ChEBI" id="CHEBI:64716"/>
        <dbReference type="ChEBI" id="CHEBI:75792"/>
        <dbReference type="ChEBI" id="CHEBI:78442"/>
        <dbReference type="ChEBI" id="CHEBI:78529"/>
        <dbReference type="EC" id="2.3.2.3"/>
    </reaction>
</comment>
<comment type="similarity">
    <text evidence="6">Belongs to the LPG synthase family.</text>
</comment>
<dbReference type="PANTHER" id="PTHR37693">
    <property type="entry name" value="PHOSPHATIDYLGLYCEROL LYSYLTRANSFERASE"/>
    <property type="match status" value="1"/>
</dbReference>
<keyword evidence="6" id="KW-0046">Antibiotic resistance</keyword>
<evidence type="ECO:0000256" key="2">
    <source>
        <dbReference type="ARBA" id="ARBA00022475"/>
    </source>
</evidence>
<feature type="transmembrane region" description="Helical" evidence="6">
    <location>
        <begin position="12"/>
        <end position="42"/>
    </location>
</feature>
<feature type="transmembrane region" description="Helical" evidence="6">
    <location>
        <begin position="212"/>
        <end position="229"/>
    </location>
</feature>
<comment type="subcellular location">
    <subcellularLocation>
        <location evidence="1 6">Cell membrane</location>
        <topology evidence="1 6">Multi-pass membrane protein</topology>
    </subcellularLocation>
</comment>
<organism evidence="7 8">
    <name type="scientific">Caldanaerobacter subterraneus</name>
    <dbReference type="NCBI Taxonomy" id="911092"/>
    <lineage>
        <taxon>Bacteria</taxon>
        <taxon>Bacillati</taxon>
        <taxon>Bacillota</taxon>
        <taxon>Clostridia</taxon>
        <taxon>Thermoanaerobacterales</taxon>
        <taxon>Thermoanaerobacteraceae</taxon>
        <taxon>Caldanaerobacter</taxon>
    </lineage>
</organism>
<comment type="caution">
    <text evidence="7">The sequence shown here is derived from an EMBL/GenBank/DDBJ whole genome shotgun (WGS) entry which is preliminary data.</text>
</comment>
<keyword evidence="6" id="KW-0808">Transferase</keyword>
<evidence type="ECO:0000256" key="3">
    <source>
        <dbReference type="ARBA" id="ARBA00022692"/>
    </source>
</evidence>
<keyword evidence="2" id="KW-1003">Cell membrane</keyword>
<feature type="transmembrane region" description="Helical" evidence="6">
    <location>
        <begin position="132"/>
        <end position="153"/>
    </location>
</feature>
<keyword evidence="5 6" id="KW-0472">Membrane</keyword>
<dbReference type="PANTHER" id="PTHR37693:SF1">
    <property type="entry name" value="INTEGRAL MEMBRANE PROTEIN"/>
    <property type="match status" value="1"/>
</dbReference>
<dbReference type="EC" id="2.3.2.3" evidence="6"/>
<dbReference type="Pfam" id="PF03706">
    <property type="entry name" value="LPG_synthase_TM"/>
    <property type="match status" value="1"/>
</dbReference>
<dbReference type="EMBL" id="DOLB01000050">
    <property type="protein sequence ID" value="HBT48801.1"/>
    <property type="molecule type" value="Genomic_DNA"/>
</dbReference>
<dbReference type="AlphaFoldDB" id="A0A117KWE2"/>
<comment type="function">
    <text evidence="6">Catalyzes the transfer of a lysyl group from L-lysyl-tRNA(Lys) to membrane-bound phosphatidylglycerol (PG), which produces lysylphosphatidylglycerol (LPG), a major component of the bacterial membrane with a positive net charge. LPG synthesis contributes to bacterial virulence as it is involved in the resistance mechanism against cationic antimicrobial peptides (CAMP) produces by the host's immune system (defensins, cathelicidins) and by the competing microorganisms.</text>
</comment>
<evidence type="ECO:0000256" key="4">
    <source>
        <dbReference type="ARBA" id="ARBA00022989"/>
    </source>
</evidence>
<dbReference type="NCBIfam" id="TIGR00374">
    <property type="entry name" value="flippase-like domain"/>
    <property type="match status" value="1"/>
</dbReference>
<evidence type="ECO:0000313" key="7">
    <source>
        <dbReference type="EMBL" id="HBT48801.1"/>
    </source>
</evidence>
<feature type="transmembrane region" description="Helical" evidence="6">
    <location>
        <begin position="54"/>
        <end position="74"/>
    </location>
</feature>
<keyword evidence="6" id="KW-0443">Lipid metabolism</keyword>